<dbReference type="GO" id="GO:0006281">
    <property type="term" value="P:DNA repair"/>
    <property type="evidence" value="ECO:0007669"/>
    <property type="project" value="UniProtKB-UniRule"/>
</dbReference>
<keyword evidence="6 7" id="KW-0234">DNA repair</keyword>
<evidence type="ECO:0000313" key="10">
    <source>
        <dbReference type="Proteomes" id="UP000231382"/>
    </source>
</evidence>
<dbReference type="Pfam" id="PF21176">
    <property type="entry name" value="RecR_HhH"/>
    <property type="match status" value="1"/>
</dbReference>
<name>A0A2H0W8X7_9BACT</name>
<comment type="function">
    <text evidence="7">May play a role in DNA repair. It seems to be involved in an RecBC-independent recombinational process of DNA repair. It may act with RecF and RecO.</text>
</comment>
<proteinExistence type="inferred from homology"/>
<dbReference type="Gene3D" id="3.30.60.80">
    <property type="match status" value="1"/>
</dbReference>
<dbReference type="GO" id="GO:0006310">
    <property type="term" value="P:DNA recombination"/>
    <property type="evidence" value="ECO:0007669"/>
    <property type="project" value="UniProtKB-UniRule"/>
</dbReference>
<accession>A0A2H0W8X7</accession>
<gene>
    <name evidence="7" type="primary">recR</name>
    <name evidence="9" type="ORF">COT78_01100</name>
</gene>
<evidence type="ECO:0000256" key="7">
    <source>
        <dbReference type="HAMAP-Rule" id="MF_00017"/>
    </source>
</evidence>
<dbReference type="PROSITE" id="PS50880">
    <property type="entry name" value="TOPRIM"/>
    <property type="match status" value="1"/>
</dbReference>
<evidence type="ECO:0000256" key="5">
    <source>
        <dbReference type="ARBA" id="ARBA00023172"/>
    </source>
</evidence>
<dbReference type="Gene3D" id="6.10.250.240">
    <property type="match status" value="1"/>
</dbReference>
<keyword evidence="4 7" id="KW-0862">Zinc</keyword>
<dbReference type="InterPro" id="IPR006171">
    <property type="entry name" value="TOPRIM_dom"/>
</dbReference>
<dbReference type="SUPFAM" id="SSF111304">
    <property type="entry name" value="Recombination protein RecR"/>
    <property type="match status" value="1"/>
</dbReference>
<dbReference type="PROSITE" id="PS01300">
    <property type="entry name" value="RECR"/>
    <property type="match status" value="1"/>
</dbReference>
<dbReference type="HAMAP" id="MF_00017">
    <property type="entry name" value="RecR"/>
    <property type="match status" value="1"/>
</dbReference>
<evidence type="ECO:0000256" key="4">
    <source>
        <dbReference type="ARBA" id="ARBA00022833"/>
    </source>
</evidence>
<keyword evidence="3 7" id="KW-0863">Zinc-finger</keyword>
<dbReference type="PANTHER" id="PTHR30446:SF0">
    <property type="entry name" value="RECOMBINATION PROTEIN RECR"/>
    <property type="match status" value="1"/>
</dbReference>
<evidence type="ECO:0000256" key="1">
    <source>
        <dbReference type="ARBA" id="ARBA00022723"/>
    </source>
</evidence>
<evidence type="ECO:0000313" key="9">
    <source>
        <dbReference type="EMBL" id="PIS07817.1"/>
    </source>
</evidence>
<dbReference type="Proteomes" id="UP000231382">
    <property type="component" value="Unassembled WGS sequence"/>
</dbReference>
<dbReference type="InterPro" id="IPR034137">
    <property type="entry name" value="TOPRIM_RecR"/>
</dbReference>
<dbReference type="InterPro" id="IPR023627">
    <property type="entry name" value="Rcmb_RecR"/>
</dbReference>
<evidence type="ECO:0000256" key="3">
    <source>
        <dbReference type="ARBA" id="ARBA00022771"/>
    </source>
</evidence>
<dbReference type="AlphaFoldDB" id="A0A2H0W8X7"/>
<feature type="domain" description="Toprim" evidence="8">
    <location>
        <begin position="79"/>
        <end position="176"/>
    </location>
</feature>
<dbReference type="Pfam" id="PF13662">
    <property type="entry name" value="Toprim_4"/>
    <property type="match status" value="1"/>
</dbReference>
<protein>
    <recommendedName>
        <fullName evidence="7">Recombination protein RecR</fullName>
    </recommendedName>
</protein>
<dbReference type="Pfam" id="PF02132">
    <property type="entry name" value="RecR_ZnF"/>
    <property type="match status" value="1"/>
</dbReference>
<dbReference type="EMBL" id="PEZW01000009">
    <property type="protein sequence ID" value="PIS07817.1"/>
    <property type="molecule type" value="Genomic_DNA"/>
</dbReference>
<dbReference type="NCBIfam" id="TIGR00615">
    <property type="entry name" value="recR"/>
    <property type="match status" value="1"/>
</dbReference>
<dbReference type="GO" id="GO:0008270">
    <property type="term" value="F:zinc ion binding"/>
    <property type="evidence" value="ECO:0007669"/>
    <property type="project" value="UniProtKB-KW"/>
</dbReference>
<dbReference type="SMART" id="SM00493">
    <property type="entry name" value="TOPRIM"/>
    <property type="match status" value="1"/>
</dbReference>
<dbReference type="InterPro" id="IPR000093">
    <property type="entry name" value="DNA_Rcmb_RecR"/>
</dbReference>
<comment type="similarity">
    <text evidence="7">Belongs to the RecR family.</text>
</comment>
<keyword evidence="2 7" id="KW-0227">DNA damage</keyword>
<organism evidence="9 10">
    <name type="scientific">Candidatus Berkelbacteria bacterium CG10_big_fil_rev_8_21_14_0_10_43_13</name>
    <dbReference type="NCBI Taxonomy" id="1974514"/>
    <lineage>
        <taxon>Bacteria</taxon>
        <taxon>Candidatus Berkelbacteria</taxon>
    </lineage>
</organism>
<reference evidence="10" key="1">
    <citation type="submission" date="2017-09" db="EMBL/GenBank/DDBJ databases">
        <title>Depth-based differentiation of microbial function through sediment-hosted aquifers and enrichment of novel symbionts in the deep terrestrial subsurface.</title>
        <authorList>
            <person name="Probst A.J."/>
            <person name="Ladd B."/>
            <person name="Jarett J.K."/>
            <person name="Geller-Mcgrath D.E."/>
            <person name="Sieber C.M.K."/>
            <person name="Emerson J.B."/>
            <person name="Anantharaman K."/>
            <person name="Thomas B.C."/>
            <person name="Malmstrom R."/>
            <person name="Stieglmeier M."/>
            <person name="Klingl A."/>
            <person name="Woyke T."/>
            <person name="Ryan C.M."/>
            <person name="Banfield J.F."/>
        </authorList>
    </citation>
    <scope>NUCLEOTIDE SEQUENCE [LARGE SCALE GENOMIC DNA]</scope>
</reference>
<dbReference type="GO" id="GO:0003677">
    <property type="term" value="F:DNA binding"/>
    <property type="evidence" value="ECO:0007669"/>
    <property type="project" value="UniProtKB-UniRule"/>
</dbReference>
<dbReference type="Pfam" id="PF21175">
    <property type="entry name" value="RecR_C"/>
    <property type="match status" value="1"/>
</dbReference>
<feature type="zinc finger region" description="C4-type" evidence="7">
    <location>
        <begin position="56"/>
        <end position="71"/>
    </location>
</feature>
<dbReference type="InterPro" id="IPR015967">
    <property type="entry name" value="Rcmb_RecR_Znf"/>
</dbReference>
<sequence length="199" mass="21988">MLPESVQNLIDEFSRLPGIGPKTAARLVFYLLTKPENDLNLLGQAVLNLANNLVLCQSCFNIADSEICSICENEKRNHSLVMVVEEPLDVIALEKSFGFDGIYHVLGGVISPINGVGPENLRIDQLIKRIKKKDISEIILATNPNLEGEATAAYLKNKIKDVNDSITITRIARGLPIGGDLEYADKVTLKRSLEGRREY</sequence>
<comment type="caution">
    <text evidence="9">The sequence shown here is derived from an EMBL/GenBank/DDBJ whole genome shotgun (WGS) entry which is preliminary data.</text>
</comment>
<dbReference type="CDD" id="cd01025">
    <property type="entry name" value="TOPRIM_recR"/>
    <property type="match status" value="1"/>
</dbReference>
<keyword evidence="5 7" id="KW-0233">DNA recombination</keyword>
<evidence type="ECO:0000256" key="2">
    <source>
        <dbReference type="ARBA" id="ARBA00022763"/>
    </source>
</evidence>
<keyword evidence="1 7" id="KW-0479">Metal-binding</keyword>
<dbReference type="PANTHER" id="PTHR30446">
    <property type="entry name" value="RECOMBINATION PROTEIN RECR"/>
    <property type="match status" value="1"/>
</dbReference>
<evidence type="ECO:0000259" key="8">
    <source>
        <dbReference type="PROSITE" id="PS50880"/>
    </source>
</evidence>
<dbReference type="Gene3D" id="3.40.1360.10">
    <property type="match status" value="1"/>
</dbReference>
<dbReference type="Gene3D" id="1.10.8.420">
    <property type="entry name" value="RecR Domain 1"/>
    <property type="match status" value="1"/>
</dbReference>
<evidence type="ECO:0000256" key="6">
    <source>
        <dbReference type="ARBA" id="ARBA00023204"/>
    </source>
</evidence>